<sequence>MNRVALTCAILVVITNLASGQTTEEKISQATKALPESMRAGASVVEYDAMGYRTVLRQGTNSLVCEPDDPTVEGFRVTCYHQNRIARLNFERQLTATGKSAAEVFQARSTKVDAGELPLPVAGQMGYFLGGPNEASAAPTRSVRLPYATAKSTGLPTETDESEGVWLMQAGTNRAHIMIVGTPSGAPPMASLTETDKVATAVLPAPVALRAGATVVEYDEDGERHILRQGTNTLVCEPDDPNTEGFTAWCYQEGHVPRVNFEKQVAASSSERAEVFRQRVQAVEAGKIPLPVAGQMQYILSGDSLGNATRRGQVARLPYATSASTGLPEERSHDGIWLMQAGTNRAHIMIMRP</sequence>
<dbReference type="EMBL" id="UINC01098616">
    <property type="protein sequence ID" value="SVC57277.1"/>
    <property type="molecule type" value="Genomic_DNA"/>
</dbReference>
<reference evidence="1" key="1">
    <citation type="submission" date="2018-05" db="EMBL/GenBank/DDBJ databases">
        <authorList>
            <person name="Lanie J.A."/>
            <person name="Ng W.-L."/>
            <person name="Kazmierczak K.M."/>
            <person name="Andrzejewski T.M."/>
            <person name="Davidsen T.M."/>
            <person name="Wayne K.J."/>
            <person name="Tettelin H."/>
            <person name="Glass J.I."/>
            <person name="Rusch D."/>
            <person name="Podicherti R."/>
            <person name="Tsui H.-C.T."/>
            <person name="Winkler M.E."/>
        </authorList>
    </citation>
    <scope>NUCLEOTIDE SEQUENCE</scope>
</reference>
<proteinExistence type="predicted"/>
<accession>A0A382NAL8</accession>
<organism evidence="1">
    <name type="scientific">marine metagenome</name>
    <dbReference type="NCBI Taxonomy" id="408172"/>
    <lineage>
        <taxon>unclassified sequences</taxon>
        <taxon>metagenomes</taxon>
        <taxon>ecological metagenomes</taxon>
    </lineage>
</organism>
<name>A0A382NAL8_9ZZZZ</name>
<gene>
    <name evidence="1" type="ORF">METZ01_LOCUS310131</name>
</gene>
<evidence type="ECO:0000313" key="1">
    <source>
        <dbReference type="EMBL" id="SVC57277.1"/>
    </source>
</evidence>
<protein>
    <submittedName>
        <fullName evidence="1">Uncharacterized protein</fullName>
    </submittedName>
</protein>
<feature type="non-terminal residue" evidence="1">
    <location>
        <position position="353"/>
    </location>
</feature>
<dbReference type="AlphaFoldDB" id="A0A382NAL8"/>